<name>A0ABD2NT37_9CUCU</name>
<evidence type="ECO:0000313" key="1">
    <source>
        <dbReference type="EMBL" id="KAL3281664.1"/>
    </source>
</evidence>
<accession>A0ABD2NT37</accession>
<organism evidence="1 2">
    <name type="scientific">Cryptolaemus montrouzieri</name>
    <dbReference type="NCBI Taxonomy" id="559131"/>
    <lineage>
        <taxon>Eukaryota</taxon>
        <taxon>Metazoa</taxon>
        <taxon>Ecdysozoa</taxon>
        <taxon>Arthropoda</taxon>
        <taxon>Hexapoda</taxon>
        <taxon>Insecta</taxon>
        <taxon>Pterygota</taxon>
        <taxon>Neoptera</taxon>
        <taxon>Endopterygota</taxon>
        <taxon>Coleoptera</taxon>
        <taxon>Polyphaga</taxon>
        <taxon>Cucujiformia</taxon>
        <taxon>Coccinelloidea</taxon>
        <taxon>Coccinellidae</taxon>
        <taxon>Scymninae</taxon>
        <taxon>Scymnini</taxon>
        <taxon>Cryptolaemus</taxon>
    </lineage>
</organism>
<dbReference type="PANTHER" id="PTHR33480:SF1">
    <property type="entry name" value="TYR RECOMBINASE DOMAIN-CONTAINING PROTEIN"/>
    <property type="match status" value="1"/>
</dbReference>
<gene>
    <name evidence="1" type="ORF">HHI36_004870</name>
</gene>
<evidence type="ECO:0000313" key="2">
    <source>
        <dbReference type="Proteomes" id="UP001516400"/>
    </source>
</evidence>
<reference evidence="1 2" key="1">
    <citation type="journal article" date="2021" name="BMC Biol.">
        <title>Horizontally acquired antibacterial genes associated with adaptive radiation of ladybird beetles.</title>
        <authorList>
            <person name="Li H.S."/>
            <person name="Tang X.F."/>
            <person name="Huang Y.H."/>
            <person name="Xu Z.Y."/>
            <person name="Chen M.L."/>
            <person name="Du X.Y."/>
            <person name="Qiu B.Y."/>
            <person name="Chen P.T."/>
            <person name="Zhang W."/>
            <person name="Slipinski A."/>
            <person name="Escalona H.E."/>
            <person name="Waterhouse R.M."/>
            <person name="Zwick A."/>
            <person name="Pang H."/>
        </authorList>
    </citation>
    <scope>NUCLEOTIDE SEQUENCE [LARGE SCALE GENOMIC DNA]</scope>
    <source>
        <strain evidence="1">SYSU2018</strain>
    </source>
</reference>
<sequence length="180" mass="20854">MKSYLDQLIHHKMADLSENPRNEDASKKLMEGTYCSLLLFNKLQRILLDAYLREPTDQPAGEFEKFLKKILIRKLKRVIISGKRGRGVFCSMNRHKKVRKNVNNALGDPNETKALTSTKLRKHQATISQILRMDNGDLDQLATFISTKTHKEWYRLPSNIYQTAKVSKILILSQKNNIDQ</sequence>
<dbReference type="Proteomes" id="UP001516400">
    <property type="component" value="Unassembled WGS sequence"/>
</dbReference>
<dbReference type="EMBL" id="JABFTP020000144">
    <property type="protein sequence ID" value="KAL3281664.1"/>
    <property type="molecule type" value="Genomic_DNA"/>
</dbReference>
<comment type="caution">
    <text evidence="1">The sequence shown here is derived from an EMBL/GenBank/DDBJ whole genome shotgun (WGS) entry which is preliminary data.</text>
</comment>
<protein>
    <submittedName>
        <fullName evidence="1">Uncharacterized protein</fullName>
    </submittedName>
</protein>
<dbReference type="PANTHER" id="PTHR33480">
    <property type="entry name" value="SET DOMAIN-CONTAINING PROTEIN-RELATED"/>
    <property type="match status" value="1"/>
</dbReference>
<proteinExistence type="predicted"/>
<dbReference type="AlphaFoldDB" id="A0ABD2NT37"/>
<keyword evidence="2" id="KW-1185">Reference proteome</keyword>